<dbReference type="RefSeq" id="WP_313845602.1">
    <property type="nucleotide sequence ID" value="NZ_JAVLAM010000002.1"/>
</dbReference>
<dbReference type="AlphaFoldDB" id="A0AAW8W9M3"/>
<dbReference type="InterPro" id="IPR041219">
    <property type="entry name" value="Phage_lysozyme2"/>
</dbReference>
<evidence type="ECO:0000259" key="2">
    <source>
        <dbReference type="Pfam" id="PF01551"/>
    </source>
</evidence>
<dbReference type="InterPro" id="IPR011055">
    <property type="entry name" value="Dup_hybrid_motif"/>
</dbReference>
<dbReference type="SUPFAM" id="SSF51261">
    <property type="entry name" value="Duplicated hybrid motif"/>
    <property type="match status" value="1"/>
</dbReference>
<dbReference type="InterPro" id="IPR050570">
    <property type="entry name" value="Cell_wall_metabolism_enzyme"/>
</dbReference>
<sequence>MLSRRAKKIGLWTIGLLVPLFVLFFGAMMLALLLAGGAASESGSCSSGNVSNVDVTTSADMNKRAKSIYGYLRSELHATPQGAAGAMGVWQFESSFNPKIGNNAGSGATGLAQWMGNRLTGTNGLKAFASRKGVKWDSFQTQLDFTKYELNHGYQGAKAALRKSDVHKAAYDWLMDYEGMRNNPEQWYLEKGPSGQPGRYPDGDHWYAKFGANDTGADNSGDVSDSDDSGGTGNTGGCGSDASATGGDWGWPYKGGKYVTSGFGPRDLAGSPWHDGVDFDAGHGAKIRAVHGGKVIFVGDPMKKGVTDSYPYGLGKDVIVTKADDGYEVIYQEFAMSGPTHKVAVNDTVKTGQVIATQQTGHLHLGVTNKKSWVTAQGDWQNPSGHSWLDPLKFIEKKAS</sequence>
<comment type="caution">
    <text evidence="4">The sequence shown here is derived from an EMBL/GenBank/DDBJ whole genome shotgun (WGS) entry which is preliminary data.</text>
</comment>
<feature type="domain" description="M23ase beta-sheet core" evidence="2">
    <location>
        <begin position="274"/>
        <end position="372"/>
    </location>
</feature>
<organism evidence="4 5">
    <name type="scientific">Levilactobacillus namurensis</name>
    <dbReference type="NCBI Taxonomy" id="380393"/>
    <lineage>
        <taxon>Bacteria</taxon>
        <taxon>Bacillati</taxon>
        <taxon>Bacillota</taxon>
        <taxon>Bacilli</taxon>
        <taxon>Lactobacillales</taxon>
        <taxon>Lactobacillaceae</taxon>
        <taxon>Levilactobacillus</taxon>
    </lineage>
</organism>
<dbReference type="Pfam" id="PF01551">
    <property type="entry name" value="Peptidase_M23"/>
    <property type="match status" value="1"/>
</dbReference>
<dbReference type="Pfam" id="PF18013">
    <property type="entry name" value="Phage_lysozyme2"/>
    <property type="match status" value="1"/>
</dbReference>
<reference evidence="4" key="1">
    <citation type="submission" date="2023-08" db="EMBL/GenBank/DDBJ databases">
        <authorList>
            <person name="Page C.A."/>
            <person name="Perez-Diaz I.M."/>
        </authorList>
    </citation>
    <scope>NUCLEOTIDE SEQUENCE</scope>
    <source>
        <strain evidence="4">3.8.38</strain>
    </source>
</reference>
<feature type="compositionally biased region" description="Gly residues" evidence="1">
    <location>
        <begin position="230"/>
        <end position="239"/>
    </location>
</feature>
<proteinExistence type="predicted"/>
<evidence type="ECO:0000313" key="5">
    <source>
        <dbReference type="Proteomes" id="UP001254075"/>
    </source>
</evidence>
<dbReference type="InterPro" id="IPR016047">
    <property type="entry name" value="M23ase_b-sheet_dom"/>
</dbReference>
<dbReference type="PANTHER" id="PTHR21666">
    <property type="entry name" value="PEPTIDASE-RELATED"/>
    <property type="match status" value="1"/>
</dbReference>
<name>A0AAW8W9M3_9LACO</name>
<accession>A0AAW8W9M3</accession>
<dbReference type="Proteomes" id="UP001254075">
    <property type="component" value="Unassembled WGS sequence"/>
</dbReference>
<feature type="region of interest" description="Disordered" evidence="1">
    <location>
        <begin position="217"/>
        <end position="243"/>
    </location>
</feature>
<dbReference type="Gene3D" id="2.70.70.10">
    <property type="entry name" value="Glucose Permease (Domain IIA)"/>
    <property type="match status" value="1"/>
</dbReference>
<feature type="domain" description="Phage tail lysozyme" evidence="3">
    <location>
        <begin position="63"/>
        <end position="210"/>
    </location>
</feature>
<dbReference type="Gene3D" id="1.10.530.10">
    <property type="match status" value="1"/>
</dbReference>
<evidence type="ECO:0000259" key="3">
    <source>
        <dbReference type="Pfam" id="PF18013"/>
    </source>
</evidence>
<evidence type="ECO:0000256" key="1">
    <source>
        <dbReference type="SAM" id="MobiDB-lite"/>
    </source>
</evidence>
<evidence type="ECO:0000313" key="4">
    <source>
        <dbReference type="EMBL" id="MDT7015170.1"/>
    </source>
</evidence>
<protein>
    <submittedName>
        <fullName evidence="4">Phage tail tip lysozyme</fullName>
    </submittedName>
</protein>
<dbReference type="EMBL" id="JAVLAM010000002">
    <property type="protein sequence ID" value="MDT7015170.1"/>
    <property type="molecule type" value="Genomic_DNA"/>
</dbReference>
<dbReference type="GO" id="GO:0004222">
    <property type="term" value="F:metalloendopeptidase activity"/>
    <property type="evidence" value="ECO:0007669"/>
    <property type="project" value="TreeGrafter"/>
</dbReference>
<dbReference type="PANTHER" id="PTHR21666:SF270">
    <property type="entry name" value="MUREIN HYDROLASE ACTIVATOR ENVC"/>
    <property type="match status" value="1"/>
</dbReference>
<dbReference type="CDD" id="cd12797">
    <property type="entry name" value="M23_peptidase"/>
    <property type="match status" value="1"/>
</dbReference>
<gene>
    <name evidence="4" type="ORF">RI532_12325</name>
</gene>